<comment type="caution">
    <text evidence="2">The sequence shown here is derived from an EMBL/GenBank/DDBJ whole genome shotgun (WGS) entry which is preliminary data.</text>
</comment>
<organism evidence="2 3">
    <name type="scientific">Hesseltinella vesiculosa</name>
    <dbReference type="NCBI Taxonomy" id="101127"/>
    <lineage>
        <taxon>Eukaryota</taxon>
        <taxon>Fungi</taxon>
        <taxon>Fungi incertae sedis</taxon>
        <taxon>Mucoromycota</taxon>
        <taxon>Mucoromycotina</taxon>
        <taxon>Mucoromycetes</taxon>
        <taxon>Mucorales</taxon>
        <taxon>Cunninghamellaceae</taxon>
        <taxon>Hesseltinella</taxon>
    </lineage>
</organism>
<proteinExistence type="predicted"/>
<keyword evidence="3" id="KW-1185">Reference proteome</keyword>
<dbReference type="EMBL" id="MCGT01000024">
    <property type="protein sequence ID" value="ORX50211.1"/>
    <property type="molecule type" value="Genomic_DNA"/>
</dbReference>
<accession>A0A1X2GC09</accession>
<reference evidence="2 3" key="1">
    <citation type="submission" date="2016-07" db="EMBL/GenBank/DDBJ databases">
        <title>Pervasive Adenine N6-methylation of Active Genes in Fungi.</title>
        <authorList>
            <consortium name="DOE Joint Genome Institute"/>
            <person name="Mondo S.J."/>
            <person name="Dannebaum R.O."/>
            <person name="Kuo R.C."/>
            <person name="Labutti K."/>
            <person name="Haridas S."/>
            <person name="Kuo A."/>
            <person name="Salamov A."/>
            <person name="Ahrendt S.R."/>
            <person name="Lipzen A."/>
            <person name="Sullivan W."/>
            <person name="Andreopoulos W.B."/>
            <person name="Clum A."/>
            <person name="Lindquist E."/>
            <person name="Daum C."/>
            <person name="Ramamoorthy G.K."/>
            <person name="Gryganskyi A."/>
            <person name="Culley D."/>
            <person name="Magnuson J.K."/>
            <person name="James T.Y."/>
            <person name="O'Malley M.A."/>
            <person name="Stajich J.E."/>
            <person name="Spatafora J.W."/>
            <person name="Visel A."/>
            <person name="Grigoriev I.V."/>
        </authorList>
    </citation>
    <scope>NUCLEOTIDE SEQUENCE [LARGE SCALE GENOMIC DNA]</scope>
    <source>
        <strain evidence="2 3">NRRL 3301</strain>
    </source>
</reference>
<evidence type="ECO:0000313" key="3">
    <source>
        <dbReference type="Proteomes" id="UP000242146"/>
    </source>
</evidence>
<name>A0A1X2GC09_9FUNG</name>
<dbReference type="Proteomes" id="UP000242146">
    <property type="component" value="Unassembled WGS sequence"/>
</dbReference>
<protein>
    <submittedName>
        <fullName evidence="2">Uncharacterized protein</fullName>
    </submittedName>
</protein>
<dbReference type="AlphaFoldDB" id="A0A1X2GC09"/>
<evidence type="ECO:0000256" key="1">
    <source>
        <dbReference type="SAM" id="Phobius"/>
    </source>
</evidence>
<keyword evidence="1" id="KW-0812">Transmembrane</keyword>
<evidence type="ECO:0000313" key="2">
    <source>
        <dbReference type="EMBL" id="ORX50211.1"/>
    </source>
</evidence>
<dbReference type="OrthoDB" id="2268699at2759"/>
<feature type="transmembrane region" description="Helical" evidence="1">
    <location>
        <begin position="66"/>
        <end position="86"/>
    </location>
</feature>
<sequence>MATTGIQEPDKVHLATQHNDDAISISSSIWSHANKDDLNLTPAGEHAQVSDWLHRHQQRRRRHRRVFGCVGFFILLTLIGSIVFWVSSDLITPRAKYTTTLSHVPIPSHFAYPSSSRLI</sequence>
<keyword evidence="1" id="KW-0472">Membrane</keyword>
<gene>
    <name evidence="2" type="ORF">DM01DRAFT_1337873</name>
</gene>
<keyword evidence="1" id="KW-1133">Transmembrane helix</keyword>